<organism evidence="1 2">
    <name type="scientific">Eumeta variegata</name>
    <name type="common">Bagworm moth</name>
    <name type="synonym">Eumeta japonica</name>
    <dbReference type="NCBI Taxonomy" id="151549"/>
    <lineage>
        <taxon>Eukaryota</taxon>
        <taxon>Metazoa</taxon>
        <taxon>Ecdysozoa</taxon>
        <taxon>Arthropoda</taxon>
        <taxon>Hexapoda</taxon>
        <taxon>Insecta</taxon>
        <taxon>Pterygota</taxon>
        <taxon>Neoptera</taxon>
        <taxon>Endopterygota</taxon>
        <taxon>Lepidoptera</taxon>
        <taxon>Glossata</taxon>
        <taxon>Ditrysia</taxon>
        <taxon>Tineoidea</taxon>
        <taxon>Psychidae</taxon>
        <taxon>Oiketicinae</taxon>
        <taxon>Eumeta</taxon>
    </lineage>
</organism>
<evidence type="ECO:0000313" key="2">
    <source>
        <dbReference type="Proteomes" id="UP000299102"/>
    </source>
</evidence>
<reference evidence="1 2" key="1">
    <citation type="journal article" date="2019" name="Commun. Biol.">
        <title>The bagworm genome reveals a unique fibroin gene that provides high tensile strength.</title>
        <authorList>
            <person name="Kono N."/>
            <person name="Nakamura H."/>
            <person name="Ohtoshi R."/>
            <person name="Tomita M."/>
            <person name="Numata K."/>
            <person name="Arakawa K."/>
        </authorList>
    </citation>
    <scope>NUCLEOTIDE SEQUENCE [LARGE SCALE GENOMIC DNA]</scope>
</reference>
<evidence type="ECO:0000313" key="1">
    <source>
        <dbReference type="EMBL" id="GBP11177.1"/>
    </source>
</evidence>
<proteinExistence type="predicted"/>
<sequence length="68" mass="7576">MYWYFPSATVQIETENFRLNLYSILYGNDNSIYSPSSQGTSVTVEFRVVDEATSPCSASGAHHRDAPP</sequence>
<dbReference type="AlphaFoldDB" id="A0A4C1TCP6"/>
<comment type="caution">
    <text evidence="1">The sequence shown here is derived from an EMBL/GenBank/DDBJ whole genome shotgun (WGS) entry which is preliminary data.</text>
</comment>
<accession>A0A4C1TCP6</accession>
<dbReference type="Proteomes" id="UP000299102">
    <property type="component" value="Unassembled WGS sequence"/>
</dbReference>
<gene>
    <name evidence="1" type="ORF">EVAR_94911_1</name>
</gene>
<name>A0A4C1TCP6_EUMVA</name>
<dbReference type="EMBL" id="BGZK01004838">
    <property type="protein sequence ID" value="GBP11177.1"/>
    <property type="molecule type" value="Genomic_DNA"/>
</dbReference>
<keyword evidence="2" id="KW-1185">Reference proteome</keyword>
<protein>
    <submittedName>
        <fullName evidence="1">Uncharacterized protein</fullName>
    </submittedName>
</protein>